<sequence length="156" mass="16472">MFPKLLHPLSAVAALLLSIAAHAEGQGQTVQDQTAQGRANAPVFRLELNGAAPEGDACRLTFVATNDLGATLEASGFEMVLFDAKGMVDRMTVFDFGRMPRGKTLVKRFDVPKTDCAGLSRILVNGAARCEGEGIDARTCGDALATGNKTELAFSK</sequence>
<reference evidence="2 3" key="1">
    <citation type="submission" date="2017-02" db="EMBL/GenBank/DDBJ databases">
        <authorList>
            <person name="Peterson S.W."/>
        </authorList>
    </citation>
    <scope>NUCLEOTIDE SEQUENCE [LARGE SCALE GENOMIC DNA]</scope>
    <source>
        <strain evidence="2 3">USBA 369</strain>
    </source>
</reference>
<dbReference type="OrthoDB" id="7707524at2"/>
<evidence type="ECO:0000313" key="3">
    <source>
        <dbReference type="Proteomes" id="UP000190135"/>
    </source>
</evidence>
<dbReference type="EMBL" id="FUXL01000026">
    <property type="protein sequence ID" value="SKA38737.1"/>
    <property type="molecule type" value="Genomic_DNA"/>
</dbReference>
<feature type="signal peptide" evidence="1">
    <location>
        <begin position="1"/>
        <end position="23"/>
    </location>
</feature>
<dbReference type="STRING" id="1365950.SAMN05428963_1268"/>
<dbReference type="Proteomes" id="UP000190135">
    <property type="component" value="Unassembled WGS sequence"/>
</dbReference>
<proteinExistence type="predicted"/>
<dbReference type="AlphaFoldDB" id="A0A1T4TE71"/>
<evidence type="ECO:0008006" key="4">
    <source>
        <dbReference type="Google" id="ProtNLM"/>
    </source>
</evidence>
<dbReference type="RefSeq" id="WP_078710445.1">
    <property type="nucleotide sequence ID" value="NZ_FUXL01000026.1"/>
</dbReference>
<feature type="chain" id="PRO_5012843386" description="Tat pathway signal sequence domain protein" evidence="1">
    <location>
        <begin position="24"/>
        <end position="156"/>
    </location>
</feature>
<name>A0A1T4TE71_9HYPH</name>
<evidence type="ECO:0000313" key="2">
    <source>
        <dbReference type="EMBL" id="SKA38737.1"/>
    </source>
</evidence>
<evidence type="ECO:0000256" key="1">
    <source>
        <dbReference type="SAM" id="SignalP"/>
    </source>
</evidence>
<keyword evidence="3" id="KW-1185">Reference proteome</keyword>
<protein>
    <recommendedName>
        <fullName evidence="4">Tat pathway signal sequence domain protein</fullName>
    </recommendedName>
</protein>
<accession>A0A1T4TE71</accession>
<gene>
    <name evidence="2" type="ORF">SAMN05428963_1268</name>
</gene>
<organism evidence="2 3">
    <name type="scientific">Consotaella salsifontis</name>
    <dbReference type="NCBI Taxonomy" id="1365950"/>
    <lineage>
        <taxon>Bacteria</taxon>
        <taxon>Pseudomonadati</taxon>
        <taxon>Pseudomonadota</taxon>
        <taxon>Alphaproteobacteria</taxon>
        <taxon>Hyphomicrobiales</taxon>
        <taxon>Aurantimonadaceae</taxon>
        <taxon>Consotaella</taxon>
    </lineage>
</organism>
<keyword evidence="1" id="KW-0732">Signal</keyword>